<dbReference type="PROSITE" id="PS50268">
    <property type="entry name" value="CADHERIN_2"/>
    <property type="match status" value="3"/>
</dbReference>
<dbReference type="InterPro" id="IPR035986">
    <property type="entry name" value="PKD_dom_sf"/>
</dbReference>
<evidence type="ECO:0000256" key="1">
    <source>
        <dbReference type="ARBA" id="ARBA00022692"/>
    </source>
</evidence>
<dbReference type="RefSeq" id="WP_014034562.1">
    <property type="nucleotide sequence ID" value="NC_015945.1"/>
</dbReference>
<evidence type="ECO:0000256" key="2">
    <source>
        <dbReference type="ARBA" id="ARBA00022989"/>
    </source>
</evidence>
<feature type="domain" description="PKD" evidence="3">
    <location>
        <begin position="360"/>
        <end position="393"/>
    </location>
</feature>
<organism evidence="5 6">
    <name type="scientific">Allomuricauda ruestringensis (strain DSM 13258 / CIP 107369 / LMG 19739 / B1)</name>
    <name type="common">Muricauda ruestringensis</name>
    <dbReference type="NCBI Taxonomy" id="886377"/>
    <lineage>
        <taxon>Bacteria</taxon>
        <taxon>Pseudomonadati</taxon>
        <taxon>Bacteroidota</taxon>
        <taxon>Flavobacteriia</taxon>
        <taxon>Flavobacteriales</taxon>
        <taxon>Flavobacteriaceae</taxon>
        <taxon>Flagellimonas</taxon>
    </lineage>
</organism>
<dbReference type="InterPro" id="IPR011889">
    <property type="entry name" value="Liste_lipo_26"/>
</dbReference>
<dbReference type="SUPFAM" id="SSF49299">
    <property type="entry name" value="PKD domain"/>
    <property type="match status" value="1"/>
</dbReference>
<evidence type="ECO:0000313" key="6">
    <source>
        <dbReference type="Proteomes" id="UP000008908"/>
    </source>
</evidence>
<dbReference type="CDD" id="cd11304">
    <property type="entry name" value="Cadherin_repeat"/>
    <property type="match status" value="3"/>
</dbReference>
<keyword evidence="2" id="KW-1133">Transmembrane helix</keyword>
<dbReference type="eggNOG" id="COG2834">
    <property type="taxonomic scope" value="Bacteria"/>
</dbReference>
<evidence type="ECO:0000313" key="5">
    <source>
        <dbReference type="EMBL" id="AEM72284.1"/>
    </source>
</evidence>
<dbReference type="EMBL" id="CP002999">
    <property type="protein sequence ID" value="AEM72284.1"/>
    <property type="molecule type" value="Genomic_DNA"/>
</dbReference>
<dbReference type="Pfam" id="PF00028">
    <property type="entry name" value="Cadherin"/>
    <property type="match status" value="2"/>
</dbReference>
<dbReference type="Gene3D" id="2.60.40.60">
    <property type="entry name" value="Cadherins"/>
    <property type="match status" value="3"/>
</dbReference>
<feature type="domain" description="Cadherin" evidence="4">
    <location>
        <begin position="135"/>
        <end position="234"/>
    </location>
</feature>
<dbReference type="OrthoDB" id="9813840at2"/>
<dbReference type="InterPro" id="IPR005046">
    <property type="entry name" value="DUF285"/>
</dbReference>
<dbReference type="PROSITE" id="PS50093">
    <property type="entry name" value="PKD"/>
    <property type="match status" value="1"/>
</dbReference>
<reference evidence="5 6" key="2">
    <citation type="journal article" date="2012" name="Stand. Genomic Sci.">
        <title>Complete genome sequence of the facultatively anaerobic, appendaged bacterium Muricauda ruestringensis type strain (B1(T)).</title>
        <authorList>
            <person name="Huntemann M."/>
            <person name="Teshima H."/>
            <person name="Lapidus A."/>
            <person name="Nolan M."/>
            <person name="Lucas S."/>
            <person name="Hammon N."/>
            <person name="Deshpande S."/>
            <person name="Cheng J.F."/>
            <person name="Tapia R."/>
            <person name="Goodwin L.A."/>
            <person name="Pitluck S."/>
            <person name="Liolios K."/>
            <person name="Pagani I."/>
            <person name="Ivanova N."/>
            <person name="Mavromatis K."/>
            <person name="Mikhailova N."/>
            <person name="Pati A."/>
            <person name="Chen A."/>
            <person name="Palaniappan K."/>
            <person name="Land M."/>
            <person name="Hauser L."/>
            <person name="Pan C."/>
            <person name="Brambilla E.M."/>
            <person name="Rohde M."/>
            <person name="Spring S."/>
            <person name="Goker M."/>
            <person name="Detter J.C."/>
            <person name="Bristow J."/>
            <person name="Eisen J.A."/>
            <person name="Markowitz V."/>
            <person name="Hugenholtz P."/>
            <person name="Kyrpides N.C."/>
            <person name="Klenk H.P."/>
            <person name="Woyke T."/>
        </authorList>
    </citation>
    <scope>NUCLEOTIDE SEQUENCE [LARGE SCALE GENOMIC DNA]</scope>
    <source>
        <strain evidence="6">DSM 13258 / LMG 19739 / B1</strain>
    </source>
</reference>
<dbReference type="GO" id="GO:0007156">
    <property type="term" value="P:homophilic cell adhesion via plasma membrane adhesion molecules"/>
    <property type="evidence" value="ECO:0007669"/>
    <property type="project" value="InterPro"/>
</dbReference>
<dbReference type="GO" id="GO:0005886">
    <property type="term" value="C:plasma membrane"/>
    <property type="evidence" value="ECO:0007669"/>
    <property type="project" value="UniProtKB-SubCell"/>
</dbReference>
<keyword evidence="6" id="KW-1185">Reference proteome</keyword>
<dbReference type="NCBIfam" id="TIGR02167">
    <property type="entry name" value="Liste_lipo_26"/>
    <property type="match status" value="2"/>
</dbReference>
<keyword evidence="2" id="KW-0472">Membrane</keyword>
<dbReference type="HOGENOM" id="CLU_435344_0_0_10"/>
<keyword evidence="5" id="KW-0449">Lipoprotein</keyword>
<dbReference type="STRING" id="886377.Murru_3265"/>
<dbReference type="InterPro" id="IPR000601">
    <property type="entry name" value="PKD_dom"/>
</dbReference>
<dbReference type="KEGG" id="mrs:Murru_3265"/>
<evidence type="ECO:0000259" key="4">
    <source>
        <dbReference type="PROSITE" id="PS50268"/>
    </source>
</evidence>
<reference evidence="6" key="1">
    <citation type="submission" date="2011-08" db="EMBL/GenBank/DDBJ databases">
        <title>The complete genome of Muricauda ruestringensis DSM 13258.</title>
        <authorList>
            <person name="Lucas S."/>
            <person name="Han J."/>
            <person name="Lapidus A."/>
            <person name="Bruce D."/>
            <person name="Goodwin L."/>
            <person name="Pitluck S."/>
            <person name="Peters L."/>
            <person name="Kyrpides N."/>
            <person name="Mavromatis K."/>
            <person name="Ivanova N."/>
            <person name="Ovchinnikova G."/>
            <person name="Teshima H."/>
            <person name="Detter J.C."/>
            <person name="Tapia R."/>
            <person name="Han C."/>
            <person name="Land M."/>
            <person name="Hauser L."/>
            <person name="Markowitz V."/>
            <person name="Cheng J.-F."/>
            <person name="Hugenholtz P."/>
            <person name="Woyke T."/>
            <person name="Wu D."/>
            <person name="Spring S."/>
            <person name="Schroeder M."/>
            <person name="Brambilla E."/>
            <person name="Klenk H.-P."/>
            <person name="Eisen J.A."/>
        </authorList>
    </citation>
    <scope>NUCLEOTIDE SEQUENCE [LARGE SCALE GENOMIC DNA]</scope>
    <source>
        <strain evidence="6">DSM 13258 / LMG 19739 / B1</strain>
    </source>
</reference>
<dbReference type="InterPro" id="IPR002126">
    <property type="entry name" value="Cadherin-like_dom"/>
</dbReference>
<dbReference type="InterPro" id="IPR015919">
    <property type="entry name" value="Cadherin-like_sf"/>
</dbReference>
<dbReference type="Pfam" id="PF03382">
    <property type="entry name" value="DUF285"/>
    <property type="match status" value="2"/>
</dbReference>
<dbReference type="Proteomes" id="UP000008908">
    <property type="component" value="Chromosome"/>
</dbReference>
<proteinExistence type="predicted"/>
<dbReference type="AlphaFoldDB" id="G2PMF1"/>
<dbReference type="SUPFAM" id="SSF49313">
    <property type="entry name" value="Cadherin-like"/>
    <property type="match status" value="3"/>
</dbReference>
<accession>G2PMF1</accession>
<dbReference type="Gene3D" id="2.60.40.10">
    <property type="entry name" value="Immunoglobulins"/>
    <property type="match status" value="1"/>
</dbReference>
<dbReference type="SMART" id="SM00112">
    <property type="entry name" value="CA"/>
    <property type="match status" value="3"/>
</dbReference>
<feature type="domain" description="Cadherin" evidence="4">
    <location>
        <begin position="36"/>
        <end position="136"/>
    </location>
</feature>
<evidence type="ECO:0000259" key="3">
    <source>
        <dbReference type="PROSITE" id="PS50093"/>
    </source>
</evidence>
<dbReference type="PANTHER" id="PTHR24026">
    <property type="entry name" value="FAT ATYPICAL CADHERIN-RELATED"/>
    <property type="match status" value="1"/>
</dbReference>
<dbReference type="CDD" id="cd00146">
    <property type="entry name" value="PKD"/>
    <property type="match status" value="1"/>
</dbReference>
<dbReference type="GO" id="GO:0005509">
    <property type="term" value="F:calcium ion binding"/>
    <property type="evidence" value="ECO:0007669"/>
    <property type="project" value="InterPro"/>
</dbReference>
<dbReference type="eggNOG" id="COG3291">
    <property type="taxonomic scope" value="Bacteria"/>
</dbReference>
<feature type="domain" description="Cadherin" evidence="4">
    <location>
        <begin position="233"/>
        <end position="334"/>
    </location>
</feature>
<sequence length="628" mass="67766">MKHIAKKLGVALMATIMIWSCGKDDGPTPPKNTAPVVKAHTFTVAETIADTETIGTVTATDAEGDALAFSIKTNDGNLFEITKEGKLSLATGKALDAASSDKHSITVSVTDGTAKADATVTIKVTAVDPDNQSPVIEAQEFTVSEAITDTDEIGQVAATDPEDDELTFEMIANDNDLFLLTTAGVLTLAEGKTLDFGTATEHSITVRVSDGNTTANAEITIKVTEGTTNSAPVIEAQEFTAKEDITDADVIGTVTATDADEDELTFELKENDNDLFLLNEAGELTLAEGKTLDYETATEHSITVSVTDGEDTAEATITITVENVIESMAEDPASFITTWKTETDGEEIEIGILGNYTYNYTIDWGDGTVEELTEADGYPNHTYTAAGTYTVAIQGEFPSFTFLGGVGTAEKLMSLEQWGNIQWKSFYYAFADCENMVYNATDAPDLFNVTDMSFMFDDATSFNGDISDWDVSNVTDMRYMFQGATSFNGDISGWDVSNVTSMYAMFYEATSFNGDLSAWGAKLGNVTSMRYMFKGATSFDQDLGGWDIGSVEDMTGMLDNSGMSKANLGSTFIGWNNYVEQNGGPEGITLGLENLAICLESEGFNAFQNLYDNHSWDYTGQYTFEECN</sequence>
<gene>
    <name evidence="5" type="ordered locus">Murru_3265</name>
</gene>
<protein>
    <submittedName>
        <fullName evidence="5">Lipoprotein</fullName>
    </submittedName>
</protein>
<keyword evidence="1" id="KW-0812">Transmembrane</keyword>
<dbReference type="PANTHER" id="PTHR24026:SF126">
    <property type="entry name" value="PROTOCADHERIN FAT 4"/>
    <property type="match status" value="1"/>
</dbReference>
<dbReference type="InterPro" id="IPR013783">
    <property type="entry name" value="Ig-like_fold"/>
</dbReference>
<name>G2PMF1_ALLRU</name>